<keyword evidence="2" id="KW-1185">Reference proteome</keyword>
<dbReference type="EMBL" id="JBEFKJ010000010">
    <property type="protein sequence ID" value="KAL2043740.1"/>
    <property type="molecule type" value="Genomic_DNA"/>
</dbReference>
<sequence>MRSVEEISHILALVFRTSDRDLAGSPSTSSTWTSSFITLDRAYHHHASQRPVETIALMASGDQIHPVTNVTTKQPK</sequence>
<accession>A0ABR4AF52</accession>
<dbReference type="Proteomes" id="UP001590950">
    <property type="component" value="Unassembled WGS sequence"/>
</dbReference>
<proteinExistence type="predicted"/>
<reference evidence="1 2" key="1">
    <citation type="submission" date="2024-09" db="EMBL/GenBank/DDBJ databases">
        <title>Rethinking Asexuality: The Enigmatic Case of Functional Sexual Genes in Lepraria (Stereocaulaceae).</title>
        <authorList>
            <person name="Doellman M."/>
            <person name="Sun Y."/>
            <person name="Barcenas-Pena A."/>
            <person name="Lumbsch H.T."/>
            <person name="Grewe F."/>
        </authorList>
    </citation>
    <scope>NUCLEOTIDE SEQUENCE [LARGE SCALE GENOMIC DNA]</scope>
    <source>
        <strain evidence="1 2">Mercado 3170</strain>
    </source>
</reference>
<evidence type="ECO:0000313" key="2">
    <source>
        <dbReference type="Proteomes" id="UP001590950"/>
    </source>
</evidence>
<gene>
    <name evidence="1" type="ORF">N7G274_003259</name>
</gene>
<evidence type="ECO:0000313" key="1">
    <source>
        <dbReference type="EMBL" id="KAL2043740.1"/>
    </source>
</evidence>
<name>A0ABR4AF52_9LECA</name>
<organism evidence="1 2">
    <name type="scientific">Stereocaulon virgatum</name>
    <dbReference type="NCBI Taxonomy" id="373712"/>
    <lineage>
        <taxon>Eukaryota</taxon>
        <taxon>Fungi</taxon>
        <taxon>Dikarya</taxon>
        <taxon>Ascomycota</taxon>
        <taxon>Pezizomycotina</taxon>
        <taxon>Lecanoromycetes</taxon>
        <taxon>OSLEUM clade</taxon>
        <taxon>Lecanoromycetidae</taxon>
        <taxon>Lecanorales</taxon>
        <taxon>Lecanorineae</taxon>
        <taxon>Stereocaulaceae</taxon>
        <taxon>Stereocaulon</taxon>
    </lineage>
</organism>
<comment type="caution">
    <text evidence="1">The sequence shown here is derived from an EMBL/GenBank/DDBJ whole genome shotgun (WGS) entry which is preliminary data.</text>
</comment>
<protein>
    <submittedName>
        <fullName evidence="1">Uncharacterized protein</fullName>
    </submittedName>
</protein>